<evidence type="ECO:0000313" key="2">
    <source>
        <dbReference type="Proteomes" id="UP000184330"/>
    </source>
</evidence>
<sequence>MTQSSTARRSGSLVPARIPRENGFGDFCFGRLLMADLQKSGEFNFGRPKEVLQSEGEWTEEELSANSANVCFVEPDRSFFKLDGDAGTELVEFSISAQESFKSHHLAFSGDLGTYLGEQNGFYEEGNYFPDGRSLSDLSPEEQEDLSAGEQYMSVLSPEEQIEANTQYERVQKAFMLQIKTLPSRCSQYILEAHVEKEGGYENLPMIGGWSISQDHLIRDWSMIKLVRDLSNVSVQLRQELGSVIWANTKIMFPAHKYGGWRSLEPLAFLFERPAIHSGIKSLHLNLPCSDRDEDGISHFKVACHYFPTILKLTHLQIMINGDIGDVEEVISGSDSGSLPRQRPRYYHEVRPCKRFGAFWVNLTEKAIADEGDSDLDCTATFTTNSRNTEKID</sequence>
<reference evidence="1 2" key="1">
    <citation type="submission" date="2016-03" db="EMBL/GenBank/DDBJ databases">
        <authorList>
            <person name="Ploux O."/>
        </authorList>
    </citation>
    <scope>NUCLEOTIDE SEQUENCE [LARGE SCALE GENOMIC DNA]</scope>
    <source>
        <strain evidence="1 2">UAMH 11012</strain>
    </source>
</reference>
<dbReference type="EMBL" id="FJOG01000001">
    <property type="protein sequence ID" value="CZR50168.1"/>
    <property type="molecule type" value="Genomic_DNA"/>
</dbReference>
<proteinExistence type="predicted"/>
<keyword evidence="2" id="KW-1185">Reference proteome</keyword>
<name>A0A1L7WBK5_9HELO</name>
<dbReference type="Proteomes" id="UP000184330">
    <property type="component" value="Unassembled WGS sequence"/>
</dbReference>
<accession>A0A1L7WBK5</accession>
<evidence type="ECO:0000313" key="1">
    <source>
        <dbReference type="EMBL" id="CZR50168.1"/>
    </source>
</evidence>
<organism evidence="1 2">
    <name type="scientific">Phialocephala subalpina</name>
    <dbReference type="NCBI Taxonomy" id="576137"/>
    <lineage>
        <taxon>Eukaryota</taxon>
        <taxon>Fungi</taxon>
        <taxon>Dikarya</taxon>
        <taxon>Ascomycota</taxon>
        <taxon>Pezizomycotina</taxon>
        <taxon>Leotiomycetes</taxon>
        <taxon>Helotiales</taxon>
        <taxon>Mollisiaceae</taxon>
        <taxon>Phialocephala</taxon>
        <taxon>Phialocephala fortinii species complex</taxon>
    </lineage>
</organism>
<dbReference type="OrthoDB" id="3563424at2759"/>
<dbReference type="AlphaFoldDB" id="A0A1L7WBK5"/>
<protein>
    <submittedName>
        <fullName evidence="1">Uncharacterized protein</fullName>
    </submittedName>
</protein>
<gene>
    <name evidence="1" type="ORF">PAC_00040</name>
</gene>